<dbReference type="EMBL" id="BK016086">
    <property type="protein sequence ID" value="DAF93634.1"/>
    <property type="molecule type" value="Genomic_DNA"/>
</dbReference>
<evidence type="ECO:0000256" key="1">
    <source>
        <dbReference type="SAM" id="MobiDB-lite"/>
    </source>
</evidence>
<feature type="region of interest" description="Disordered" evidence="1">
    <location>
        <begin position="167"/>
        <end position="198"/>
    </location>
</feature>
<organism evidence="2">
    <name type="scientific">Myoviridae sp. ctshb19</name>
    <dbReference type="NCBI Taxonomy" id="2825194"/>
    <lineage>
        <taxon>Viruses</taxon>
        <taxon>Duplodnaviria</taxon>
        <taxon>Heunggongvirae</taxon>
        <taxon>Uroviricota</taxon>
        <taxon>Caudoviricetes</taxon>
    </lineage>
</organism>
<proteinExistence type="predicted"/>
<reference evidence="2" key="1">
    <citation type="journal article" date="2021" name="Proc. Natl. Acad. Sci. U.S.A.">
        <title>A Catalog of Tens of Thousands of Viruses from Human Metagenomes Reveals Hidden Associations with Chronic Diseases.</title>
        <authorList>
            <person name="Tisza M.J."/>
            <person name="Buck C.B."/>
        </authorList>
    </citation>
    <scope>NUCLEOTIDE SEQUENCE</scope>
    <source>
        <strain evidence="2">Ctshb19</strain>
    </source>
</reference>
<evidence type="ECO:0000313" key="2">
    <source>
        <dbReference type="EMBL" id="DAF93634.1"/>
    </source>
</evidence>
<sequence>MANGAIHMTTKNASLKKDNSDEKKIEVAVMAMVQATVDAGKERAVFNINELFHSLKLSRMYRRDFPDAVCDVPTWPEFHRVFGNWMIGEYGDNIYVIFKLGGKGLSWMNGDQYHNVDISTLPKTLPAKPQPLRINLPEGVDPVEALAKINAMIAELPRDVTVVEPPAPVAPAQKRSRPRKRTVNISVSIPAAPQGPLN</sequence>
<name>A0A8S5UGW0_9CAUD</name>
<protein>
    <submittedName>
        <fullName evidence="2">Uncharacterized protein</fullName>
    </submittedName>
</protein>
<accession>A0A8S5UGW0</accession>